<organism evidence="2 3">
    <name type="scientific">Periophthalmus magnuspinnatus</name>
    <dbReference type="NCBI Taxonomy" id="409849"/>
    <lineage>
        <taxon>Eukaryota</taxon>
        <taxon>Metazoa</taxon>
        <taxon>Chordata</taxon>
        <taxon>Craniata</taxon>
        <taxon>Vertebrata</taxon>
        <taxon>Euteleostomi</taxon>
        <taxon>Actinopterygii</taxon>
        <taxon>Neopterygii</taxon>
        <taxon>Teleostei</taxon>
        <taxon>Neoteleostei</taxon>
        <taxon>Acanthomorphata</taxon>
        <taxon>Gobiaria</taxon>
        <taxon>Gobiiformes</taxon>
        <taxon>Gobioidei</taxon>
        <taxon>Gobiidae</taxon>
        <taxon>Oxudercinae</taxon>
        <taxon>Periophthalmus</taxon>
    </lineage>
</organism>
<evidence type="ECO:0000313" key="2">
    <source>
        <dbReference type="Ensembl" id="ENSPMGP00000019419.1"/>
    </source>
</evidence>
<name>A0A3B4AS41_9GOBI</name>
<feature type="region of interest" description="Disordered" evidence="1">
    <location>
        <begin position="1"/>
        <end position="62"/>
    </location>
</feature>
<dbReference type="InterPro" id="IPR027889">
    <property type="entry name" value="CCER1"/>
</dbReference>
<feature type="compositionally biased region" description="Polar residues" evidence="1">
    <location>
        <begin position="1"/>
        <end position="11"/>
    </location>
</feature>
<dbReference type="Pfam" id="PF15482">
    <property type="entry name" value="CCER1"/>
    <property type="match status" value="1"/>
</dbReference>
<accession>A0A3B4AS41</accession>
<reference evidence="2" key="1">
    <citation type="submission" date="2025-08" db="UniProtKB">
        <authorList>
            <consortium name="Ensembl"/>
        </authorList>
    </citation>
    <scope>IDENTIFICATION</scope>
</reference>
<dbReference type="Ensembl" id="ENSPMGT00000020698.1">
    <property type="protein sequence ID" value="ENSPMGP00000019419.1"/>
    <property type="gene ID" value="ENSPMGG00000015770.1"/>
</dbReference>
<protein>
    <submittedName>
        <fullName evidence="2">Uncharacterized protein</fullName>
    </submittedName>
</protein>
<proteinExistence type="predicted"/>
<reference evidence="2" key="2">
    <citation type="submission" date="2025-09" db="UniProtKB">
        <authorList>
            <consortium name="Ensembl"/>
        </authorList>
    </citation>
    <scope>IDENTIFICATION</scope>
</reference>
<evidence type="ECO:0000256" key="1">
    <source>
        <dbReference type="SAM" id="MobiDB-lite"/>
    </source>
</evidence>
<keyword evidence="3" id="KW-1185">Reference proteome</keyword>
<sequence>HTGTDRSSNAPECNESRRHSSRPPLRTPRSERGRRGNTLEPDRKRWFPGKGRGNAVKSARRWTPCVPRRPVSLRPVNMHGQRAKGMRAPENTNQFLMTEKYRLQAMRSDSVDSGSDASSDAELTDMDSYLGAWENAHGALLDPESAEDAPEDAPGTAGTVLFWDMNEDSAQYFPSEDDLNLSDNFMHRDFAEFFPDTNRGGESPKNIFMQ</sequence>
<evidence type="ECO:0000313" key="3">
    <source>
        <dbReference type="Proteomes" id="UP000261520"/>
    </source>
</evidence>
<dbReference type="AlphaFoldDB" id="A0A3B4AS41"/>
<dbReference type="Proteomes" id="UP000261520">
    <property type="component" value="Unplaced"/>
</dbReference>